<organism evidence="1 2">
    <name type="scientific">Lipomyces kononenkoae</name>
    <name type="common">Yeast</name>
    <dbReference type="NCBI Taxonomy" id="34357"/>
    <lineage>
        <taxon>Eukaryota</taxon>
        <taxon>Fungi</taxon>
        <taxon>Dikarya</taxon>
        <taxon>Ascomycota</taxon>
        <taxon>Saccharomycotina</taxon>
        <taxon>Lipomycetes</taxon>
        <taxon>Lipomycetales</taxon>
        <taxon>Lipomycetaceae</taxon>
        <taxon>Lipomyces</taxon>
    </lineage>
</organism>
<evidence type="ECO:0000313" key="1">
    <source>
        <dbReference type="EMBL" id="KAK9236706.1"/>
    </source>
</evidence>
<feature type="non-terminal residue" evidence="1">
    <location>
        <position position="73"/>
    </location>
</feature>
<evidence type="ECO:0000313" key="2">
    <source>
        <dbReference type="Proteomes" id="UP001433508"/>
    </source>
</evidence>
<protein>
    <submittedName>
        <fullName evidence="1">Uncharacterized protein</fullName>
    </submittedName>
</protein>
<sequence>MRALWRQRADTQMCRDLLTAHSDRLPAGLRIRYLCTLAISVPYGFKYQGVTPDGCITSLFGAMEGKIGDWRML</sequence>
<accession>A0ACC3SZB6</accession>
<comment type="caution">
    <text evidence="1">The sequence shown here is derived from an EMBL/GenBank/DDBJ whole genome shotgun (WGS) entry which is preliminary data.</text>
</comment>
<dbReference type="EMBL" id="MU971382">
    <property type="protein sequence ID" value="KAK9236706.1"/>
    <property type="molecule type" value="Genomic_DNA"/>
</dbReference>
<proteinExistence type="predicted"/>
<reference evidence="2" key="1">
    <citation type="journal article" date="2024" name="Front. Bioeng. Biotechnol.">
        <title>Genome-scale model development and genomic sequencing of the oleaginous clade Lipomyces.</title>
        <authorList>
            <person name="Czajka J.J."/>
            <person name="Han Y."/>
            <person name="Kim J."/>
            <person name="Mondo S.J."/>
            <person name="Hofstad B.A."/>
            <person name="Robles A."/>
            <person name="Haridas S."/>
            <person name="Riley R."/>
            <person name="LaButti K."/>
            <person name="Pangilinan J."/>
            <person name="Andreopoulos W."/>
            <person name="Lipzen A."/>
            <person name="Yan J."/>
            <person name="Wang M."/>
            <person name="Ng V."/>
            <person name="Grigoriev I.V."/>
            <person name="Spatafora J.W."/>
            <person name="Magnuson J.K."/>
            <person name="Baker S.E."/>
            <person name="Pomraning K.R."/>
        </authorList>
    </citation>
    <scope>NUCLEOTIDE SEQUENCE [LARGE SCALE GENOMIC DNA]</scope>
    <source>
        <strain evidence="2">CBS 7786</strain>
    </source>
</reference>
<dbReference type="Proteomes" id="UP001433508">
    <property type="component" value="Unassembled WGS sequence"/>
</dbReference>
<keyword evidence="2" id="KW-1185">Reference proteome</keyword>
<gene>
    <name evidence="1" type="ORF">V1525DRAFT_406306</name>
</gene>
<name>A0ACC3SZB6_LIPKO</name>